<evidence type="ECO:0000256" key="2">
    <source>
        <dbReference type="ARBA" id="ARBA00022741"/>
    </source>
</evidence>
<gene>
    <name evidence="6" type="ORF">SAMN04487948_101276</name>
</gene>
<evidence type="ECO:0000256" key="4">
    <source>
        <dbReference type="PROSITE-ProRule" id="PRU00409"/>
    </source>
</evidence>
<dbReference type="Gene3D" id="3.40.50.20">
    <property type="match status" value="1"/>
</dbReference>
<dbReference type="PROSITE" id="PS50975">
    <property type="entry name" value="ATP_GRASP"/>
    <property type="match status" value="1"/>
</dbReference>
<dbReference type="InterPro" id="IPR013651">
    <property type="entry name" value="ATP-grasp_RimK-type"/>
</dbReference>
<dbReference type="Gene3D" id="2.40.70.10">
    <property type="entry name" value="Acid Proteases"/>
    <property type="match status" value="1"/>
</dbReference>
<feature type="domain" description="ATP-grasp" evidence="5">
    <location>
        <begin position="104"/>
        <end position="284"/>
    </location>
</feature>
<reference evidence="7" key="1">
    <citation type="submission" date="2016-10" db="EMBL/GenBank/DDBJ databases">
        <authorList>
            <person name="Varghese N."/>
            <person name="Submissions S."/>
        </authorList>
    </citation>
    <scope>NUCLEOTIDE SEQUENCE [LARGE SCALE GENOMIC DNA]</scope>
    <source>
        <strain evidence="7">CGMCC 1.10121</strain>
    </source>
</reference>
<evidence type="ECO:0000256" key="1">
    <source>
        <dbReference type="ARBA" id="ARBA00022723"/>
    </source>
</evidence>
<dbReference type="GO" id="GO:0005737">
    <property type="term" value="C:cytoplasm"/>
    <property type="evidence" value="ECO:0007669"/>
    <property type="project" value="TreeGrafter"/>
</dbReference>
<keyword evidence="1" id="KW-0479">Metal-binding</keyword>
<accession>A0A1H8N2X9</accession>
<dbReference type="SUPFAM" id="SSF50630">
    <property type="entry name" value="Acid proteases"/>
    <property type="match status" value="1"/>
</dbReference>
<dbReference type="RefSeq" id="WP_089820662.1">
    <property type="nucleotide sequence ID" value="NZ_FODV01000001.1"/>
</dbReference>
<evidence type="ECO:0000259" key="5">
    <source>
        <dbReference type="PROSITE" id="PS50975"/>
    </source>
</evidence>
<name>A0A1H8N2X9_9EURY</name>
<sequence>MERNRVRVGVLSLHSSKETKAILNAVEALGHTPVWLREENLVFHFADEGVDLRPDIDVVVNRLLLSKTDQPLEDHGVALTLEALRPTLNAPDSTIRATHKTAAAAALARAGIRTPETVFALGGDRLSEFRSDFGPDAVYKTAVGTNGGGAWRVEDRDVYTAKVGNRRAFLQRFIGTRDRPRDLRVYVVGDDVVGAMFRYAPEGDWRTNVALGGDVEDASDRVTDDLLAVARSATAALGLDYAGVDLIEGSDGWYVLEVNPTAGFKGLYRATGRSPAPHIARLAVERVGGDVDHARVSELAATLDDSEPSCAPTPLSHVPERPVVVGFTERIVVSGTTGTETVVGKADTGAERTSIDLRLAAEIGAGPIHTVSRVRSGSVKREKSRPVVDVVVGIGGTRHTVAANVVDRGHMTHPVLVGRDILRHYHLDVNRRVEATDHDEREE</sequence>
<proteinExistence type="predicted"/>
<keyword evidence="6" id="KW-0436">Ligase</keyword>
<dbReference type="PANTHER" id="PTHR21621:SF0">
    <property type="entry name" value="BETA-CITRYLGLUTAMATE SYNTHASE B-RELATED"/>
    <property type="match status" value="1"/>
</dbReference>
<keyword evidence="2 4" id="KW-0547">Nucleotide-binding</keyword>
<evidence type="ECO:0000256" key="3">
    <source>
        <dbReference type="ARBA" id="ARBA00022840"/>
    </source>
</evidence>
<dbReference type="Proteomes" id="UP000199126">
    <property type="component" value="Unassembled WGS sequence"/>
</dbReference>
<organism evidence="6 7">
    <name type="scientific">Halogranum amylolyticum</name>
    <dbReference type="NCBI Taxonomy" id="660520"/>
    <lineage>
        <taxon>Archaea</taxon>
        <taxon>Methanobacteriati</taxon>
        <taxon>Methanobacteriota</taxon>
        <taxon>Stenosarchaea group</taxon>
        <taxon>Halobacteria</taxon>
        <taxon>Halobacteriales</taxon>
        <taxon>Haloferacaceae</taxon>
    </lineage>
</organism>
<dbReference type="OrthoDB" id="200216at2157"/>
<dbReference type="InterPro" id="IPR004666">
    <property type="entry name" value="Rp_bS6_RimK/Lys_biosynth_LsyX"/>
</dbReference>
<dbReference type="InterPro" id="IPR011761">
    <property type="entry name" value="ATP-grasp"/>
</dbReference>
<keyword evidence="3 4" id="KW-0067">ATP-binding</keyword>
<dbReference type="GO" id="GO:0005524">
    <property type="term" value="F:ATP binding"/>
    <property type="evidence" value="ECO:0007669"/>
    <property type="project" value="UniProtKB-UniRule"/>
</dbReference>
<evidence type="ECO:0000313" key="7">
    <source>
        <dbReference type="Proteomes" id="UP000199126"/>
    </source>
</evidence>
<dbReference type="EMBL" id="FODV01000001">
    <property type="protein sequence ID" value="SEO23995.1"/>
    <property type="molecule type" value="Genomic_DNA"/>
</dbReference>
<protein>
    <submittedName>
        <fullName evidence="6">Alpha-L-glutamate ligase, RimK family</fullName>
    </submittedName>
</protein>
<dbReference type="Gene3D" id="3.30.470.20">
    <property type="entry name" value="ATP-grasp fold, B domain"/>
    <property type="match status" value="1"/>
</dbReference>
<dbReference type="GO" id="GO:0046872">
    <property type="term" value="F:metal ion binding"/>
    <property type="evidence" value="ECO:0007669"/>
    <property type="project" value="UniProtKB-KW"/>
</dbReference>
<dbReference type="PANTHER" id="PTHR21621">
    <property type="entry name" value="RIBOSOMAL PROTEIN S6 MODIFICATION PROTEIN"/>
    <property type="match status" value="1"/>
</dbReference>
<dbReference type="AlphaFoldDB" id="A0A1H8N2X9"/>
<dbReference type="NCBIfam" id="TIGR00768">
    <property type="entry name" value="rimK_fam"/>
    <property type="match status" value="1"/>
</dbReference>
<dbReference type="InterPro" id="IPR021109">
    <property type="entry name" value="Peptidase_aspartic_dom_sf"/>
</dbReference>
<dbReference type="SUPFAM" id="SSF56059">
    <property type="entry name" value="Glutathione synthetase ATP-binding domain-like"/>
    <property type="match status" value="1"/>
</dbReference>
<dbReference type="GO" id="GO:0016879">
    <property type="term" value="F:ligase activity, forming carbon-nitrogen bonds"/>
    <property type="evidence" value="ECO:0007669"/>
    <property type="project" value="TreeGrafter"/>
</dbReference>
<evidence type="ECO:0000313" key="6">
    <source>
        <dbReference type="EMBL" id="SEO23995.1"/>
    </source>
</evidence>
<dbReference type="Pfam" id="PF08443">
    <property type="entry name" value="RimK"/>
    <property type="match status" value="1"/>
</dbReference>
<keyword evidence="7" id="KW-1185">Reference proteome</keyword>